<dbReference type="Proteomes" id="UP000243136">
    <property type="component" value="Chromosome"/>
</dbReference>
<evidence type="ECO:0000313" key="1">
    <source>
        <dbReference type="EMBL" id="ATA92026.1"/>
    </source>
</evidence>
<gene>
    <name evidence="1" type="ORF">CGC56_07555</name>
</gene>
<accession>A0A250G708</accession>
<sequence length="220" mass="25350">MDNLFQNELRTSLNLARKNIRVSSVSIAGEDFDLKDKRGNSIVLPKNTGDASFHNSLRKELYILDFEDLRNQFNPCAILDKGKITKRCDYFIAEKEGKSICIFNEITTSKDIYGLTTSIKDKKGNVQYQGGKIEKGQEQLLQSLQCVEKCTDLWTEIRSFSKRICLFSYKLSDTSISEQNLFNLALSFENDENGTVYPNKEIEKLGFEYRRIDYTPFKIS</sequence>
<name>A0A250G708_9FLAO</name>
<proteinExistence type="predicted"/>
<reference evidence="2" key="1">
    <citation type="submission" date="2017-06" db="EMBL/GenBank/DDBJ databases">
        <title>Capnocytophaga spp. assemblies.</title>
        <authorList>
            <person name="Gulvik C.A."/>
        </authorList>
    </citation>
    <scope>NUCLEOTIDE SEQUENCE [LARGE SCALE GENOMIC DNA]</scope>
    <source>
        <strain evidence="2">H5594</strain>
    </source>
</reference>
<evidence type="ECO:0000313" key="2">
    <source>
        <dbReference type="Proteomes" id="UP000243136"/>
    </source>
</evidence>
<dbReference type="RefSeq" id="WP_095917386.1">
    <property type="nucleotide sequence ID" value="NZ_CP022388.1"/>
</dbReference>
<dbReference type="AlphaFoldDB" id="A0A250G708"/>
<protein>
    <submittedName>
        <fullName evidence="1">Uncharacterized protein</fullName>
    </submittedName>
</protein>
<organism evidence="1 2">
    <name type="scientific">Capnocytophaga canimorsus</name>
    <dbReference type="NCBI Taxonomy" id="28188"/>
    <lineage>
        <taxon>Bacteria</taxon>
        <taxon>Pseudomonadati</taxon>
        <taxon>Bacteroidota</taxon>
        <taxon>Flavobacteriia</taxon>
        <taxon>Flavobacteriales</taxon>
        <taxon>Flavobacteriaceae</taxon>
        <taxon>Capnocytophaga</taxon>
    </lineage>
</organism>
<dbReference type="EMBL" id="CP022388">
    <property type="protein sequence ID" value="ATA92026.1"/>
    <property type="molecule type" value="Genomic_DNA"/>
</dbReference>